<evidence type="ECO:0000313" key="2">
    <source>
        <dbReference type="EMBL" id="OBS63596.1"/>
    </source>
</evidence>
<keyword evidence="1" id="KW-0812">Transmembrane</keyword>
<proteinExistence type="predicted"/>
<reference evidence="2 3" key="1">
    <citation type="submission" date="2016-06" db="EMBL/GenBank/DDBJ databases">
        <title>The Draft Genome Sequence and Annotation of the Desert Woodrat Neotoma lepida.</title>
        <authorList>
            <person name="Campbell M."/>
            <person name="Oakeson K.F."/>
            <person name="Yandell M."/>
            <person name="Halpert J.R."/>
            <person name="Dearing D."/>
        </authorList>
    </citation>
    <scope>NUCLEOTIDE SEQUENCE [LARGE SCALE GENOMIC DNA]</scope>
    <source>
        <strain evidence="2">417</strain>
        <tissue evidence="2">Liver</tissue>
    </source>
</reference>
<feature type="transmembrane region" description="Helical" evidence="1">
    <location>
        <begin position="20"/>
        <end position="42"/>
    </location>
</feature>
<keyword evidence="3" id="KW-1185">Reference proteome</keyword>
<dbReference type="EMBL" id="LZPO01099511">
    <property type="protein sequence ID" value="OBS63596.1"/>
    <property type="molecule type" value="Genomic_DNA"/>
</dbReference>
<organism evidence="2 3">
    <name type="scientific">Neotoma lepida</name>
    <name type="common">Desert woodrat</name>
    <dbReference type="NCBI Taxonomy" id="56216"/>
    <lineage>
        <taxon>Eukaryota</taxon>
        <taxon>Metazoa</taxon>
        <taxon>Chordata</taxon>
        <taxon>Craniata</taxon>
        <taxon>Vertebrata</taxon>
        <taxon>Euteleostomi</taxon>
        <taxon>Mammalia</taxon>
        <taxon>Eutheria</taxon>
        <taxon>Euarchontoglires</taxon>
        <taxon>Glires</taxon>
        <taxon>Rodentia</taxon>
        <taxon>Myomorpha</taxon>
        <taxon>Muroidea</taxon>
        <taxon>Cricetidae</taxon>
        <taxon>Neotominae</taxon>
        <taxon>Neotoma</taxon>
    </lineage>
</organism>
<gene>
    <name evidence="2" type="ORF">A6R68_07856</name>
</gene>
<keyword evidence="1" id="KW-0472">Membrane</keyword>
<name>A0A1A6GBI4_NEOLE</name>
<dbReference type="AlphaFoldDB" id="A0A1A6GBI4"/>
<evidence type="ECO:0000313" key="3">
    <source>
        <dbReference type="Proteomes" id="UP000092124"/>
    </source>
</evidence>
<comment type="caution">
    <text evidence="2">The sequence shown here is derived from an EMBL/GenBank/DDBJ whole genome shotgun (WGS) entry which is preliminary data.</text>
</comment>
<protein>
    <submittedName>
        <fullName evidence="2">Uncharacterized protein</fullName>
    </submittedName>
</protein>
<sequence length="54" mass="6461">MFMSHLISTLDGQEDLHMMFVMLKMLYIIWTENGFVGVKLKYSSHRGIERRQIK</sequence>
<accession>A0A1A6GBI4</accession>
<dbReference type="Proteomes" id="UP000092124">
    <property type="component" value="Unassembled WGS sequence"/>
</dbReference>
<evidence type="ECO:0000256" key="1">
    <source>
        <dbReference type="SAM" id="Phobius"/>
    </source>
</evidence>
<keyword evidence="1" id="KW-1133">Transmembrane helix</keyword>